<dbReference type="SMART" id="SM00342">
    <property type="entry name" value="HTH_ARAC"/>
    <property type="match status" value="1"/>
</dbReference>
<evidence type="ECO:0000256" key="3">
    <source>
        <dbReference type="ARBA" id="ARBA00023163"/>
    </source>
</evidence>
<dbReference type="SUPFAM" id="SSF46689">
    <property type="entry name" value="Homeodomain-like"/>
    <property type="match status" value="2"/>
</dbReference>
<dbReference type="PRINTS" id="PR00032">
    <property type="entry name" value="HTHARAC"/>
</dbReference>
<keyword evidence="1" id="KW-0805">Transcription regulation</keyword>
<accession>A0A9D1RBZ4</accession>
<dbReference type="Proteomes" id="UP000824263">
    <property type="component" value="Unassembled WGS sequence"/>
</dbReference>
<gene>
    <name evidence="5" type="ORF">H9873_07995</name>
</gene>
<dbReference type="GO" id="GO:0003700">
    <property type="term" value="F:DNA-binding transcription factor activity"/>
    <property type="evidence" value="ECO:0007669"/>
    <property type="project" value="InterPro"/>
</dbReference>
<name>A0A9D1RBZ4_9FIRM</name>
<proteinExistence type="predicted"/>
<reference evidence="5" key="2">
    <citation type="submission" date="2021-04" db="EMBL/GenBank/DDBJ databases">
        <authorList>
            <person name="Gilroy R."/>
        </authorList>
    </citation>
    <scope>NUCLEOTIDE SEQUENCE</scope>
    <source>
        <strain evidence="5">ChiSxjej1B13-11762</strain>
    </source>
</reference>
<dbReference type="Pfam" id="PF12833">
    <property type="entry name" value="HTH_18"/>
    <property type="match status" value="1"/>
</dbReference>
<evidence type="ECO:0000256" key="1">
    <source>
        <dbReference type="ARBA" id="ARBA00023015"/>
    </source>
</evidence>
<dbReference type="GO" id="GO:0043565">
    <property type="term" value="F:sequence-specific DNA binding"/>
    <property type="evidence" value="ECO:0007669"/>
    <property type="project" value="InterPro"/>
</dbReference>
<dbReference type="EMBL" id="DXGF01000139">
    <property type="protein sequence ID" value="HIW84248.1"/>
    <property type="molecule type" value="Genomic_DNA"/>
</dbReference>
<reference evidence="5" key="1">
    <citation type="journal article" date="2021" name="PeerJ">
        <title>Extensive microbial diversity within the chicken gut microbiome revealed by metagenomics and culture.</title>
        <authorList>
            <person name="Gilroy R."/>
            <person name="Ravi A."/>
            <person name="Getino M."/>
            <person name="Pursley I."/>
            <person name="Horton D.L."/>
            <person name="Alikhan N.F."/>
            <person name="Baker D."/>
            <person name="Gharbi K."/>
            <person name="Hall N."/>
            <person name="Watson M."/>
            <person name="Adriaenssens E.M."/>
            <person name="Foster-Nyarko E."/>
            <person name="Jarju S."/>
            <person name="Secka A."/>
            <person name="Antonio M."/>
            <person name="Oren A."/>
            <person name="Chaudhuri R.R."/>
            <person name="La Ragione R."/>
            <person name="Hildebrand F."/>
            <person name="Pallen M.J."/>
        </authorList>
    </citation>
    <scope>NUCLEOTIDE SEQUENCE</scope>
    <source>
        <strain evidence="5">ChiSxjej1B13-11762</strain>
    </source>
</reference>
<dbReference type="PANTHER" id="PTHR43280:SF28">
    <property type="entry name" value="HTH-TYPE TRANSCRIPTIONAL ACTIVATOR RHAS"/>
    <property type="match status" value="1"/>
</dbReference>
<dbReference type="PANTHER" id="PTHR43280">
    <property type="entry name" value="ARAC-FAMILY TRANSCRIPTIONAL REGULATOR"/>
    <property type="match status" value="1"/>
</dbReference>
<evidence type="ECO:0000259" key="4">
    <source>
        <dbReference type="PROSITE" id="PS01124"/>
    </source>
</evidence>
<keyword evidence="2" id="KW-0238">DNA-binding</keyword>
<dbReference type="AlphaFoldDB" id="A0A9D1RBZ4"/>
<evidence type="ECO:0000313" key="6">
    <source>
        <dbReference type="Proteomes" id="UP000824263"/>
    </source>
</evidence>
<feature type="domain" description="HTH araC/xylS-type" evidence="4">
    <location>
        <begin position="1"/>
        <end position="97"/>
    </location>
</feature>
<dbReference type="PROSITE" id="PS01124">
    <property type="entry name" value="HTH_ARAC_FAMILY_2"/>
    <property type="match status" value="1"/>
</dbReference>
<dbReference type="InterPro" id="IPR018060">
    <property type="entry name" value="HTH_AraC"/>
</dbReference>
<organism evidence="5 6">
    <name type="scientific">Candidatus Dorea gallistercoris</name>
    <dbReference type="NCBI Taxonomy" id="2838542"/>
    <lineage>
        <taxon>Bacteria</taxon>
        <taxon>Bacillati</taxon>
        <taxon>Bacillota</taxon>
        <taxon>Clostridia</taxon>
        <taxon>Lachnospirales</taxon>
        <taxon>Lachnospiraceae</taxon>
        <taxon>Dorea</taxon>
    </lineage>
</organism>
<dbReference type="Gene3D" id="1.10.10.60">
    <property type="entry name" value="Homeodomain-like"/>
    <property type="match status" value="2"/>
</dbReference>
<evidence type="ECO:0000313" key="5">
    <source>
        <dbReference type="EMBL" id="HIW84248.1"/>
    </source>
</evidence>
<comment type="caution">
    <text evidence="5">The sequence shown here is derived from an EMBL/GenBank/DDBJ whole genome shotgun (WGS) entry which is preliminary data.</text>
</comment>
<evidence type="ECO:0000256" key="2">
    <source>
        <dbReference type="ARBA" id="ARBA00023125"/>
    </source>
</evidence>
<dbReference type="InterPro" id="IPR020449">
    <property type="entry name" value="Tscrpt_reg_AraC-type_HTH"/>
</dbReference>
<dbReference type="InterPro" id="IPR009057">
    <property type="entry name" value="Homeodomain-like_sf"/>
</dbReference>
<protein>
    <submittedName>
        <fullName evidence="5">AraC family transcriptional regulator</fullName>
    </submittedName>
</protein>
<keyword evidence="3" id="KW-0804">Transcription</keyword>
<sequence>MIAFIDAHYTEDVRQEELVKISRMSSTKLKNLFRQFTGCTITDYLQSKKADHAAHLLADTEMPVEQIAKQVGFGTATGFSTSFRRQSGVSPTEYRKRMRISCMKNPSQAENLCFGET</sequence>